<reference evidence="1" key="1">
    <citation type="submission" date="2014-09" db="EMBL/GenBank/DDBJ databases">
        <authorList>
            <person name="Magalhaes I.L.F."/>
            <person name="Oliveira U."/>
            <person name="Santos F.R."/>
            <person name="Vidigal T.H.D.A."/>
            <person name="Brescovit A.D."/>
            <person name="Santos A.J."/>
        </authorList>
    </citation>
    <scope>NUCLEOTIDE SEQUENCE</scope>
    <source>
        <tissue evidence="1">Shoot tissue taken approximately 20 cm above the soil surface</tissue>
    </source>
</reference>
<sequence length="23" mass="2701">MGVQFQNRNQWFAPGLKMEFGKS</sequence>
<evidence type="ECO:0000313" key="1">
    <source>
        <dbReference type="EMBL" id="JAD33655.1"/>
    </source>
</evidence>
<protein>
    <submittedName>
        <fullName evidence="1">Uncharacterized protein</fullName>
    </submittedName>
</protein>
<accession>A0A0A8ZAC2</accession>
<proteinExistence type="predicted"/>
<dbReference type="EMBL" id="GBRH01264240">
    <property type="protein sequence ID" value="JAD33655.1"/>
    <property type="molecule type" value="Transcribed_RNA"/>
</dbReference>
<dbReference type="AlphaFoldDB" id="A0A0A8ZAC2"/>
<organism evidence="1">
    <name type="scientific">Arundo donax</name>
    <name type="common">Giant reed</name>
    <name type="synonym">Donax arundinaceus</name>
    <dbReference type="NCBI Taxonomy" id="35708"/>
    <lineage>
        <taxon>Eukaryota</taxon>
        <taxon>Viridiplantae</taxon>
        <taxon>Streptophyta</taxon>
        <taxon>Embryophyta</taxon>
        <taxon>Tracheophyta</taxon>
        <taxon>Spermatophyta</taxon>
        <taxon>Magnoliopsida</taxon>
        <taxon>Liliopsida</taxon>
        <taxon>Poales</taxon>
        <taxon>Poaceae</taxon>
        <taxon>PACMAD clade</taxon>
        <taxon>Arundinoideae</taxon>
        <taxon>Arundineae</taxon>
        <taxon>Arundo</taxon>
    </lineage>
</organism>
<name>A0A0A8ZAC2_ARUDO</name>
<reference evidence="1" key="2">
    <citation type="journal article" date="2015" name="Data Brief">
        <title>Shoot transcriptome of the giant reed, Arundo donax.</title>
        <authorList>
            <person name="Barrero R.A."/>
            <person name="Guerrero F.D."/>
            <person name="Moolhuijzen P."/>
            <person name="Goolsby J.A."/>
            <person name="Tidwell J."/>
            <person name="Bellgard S.E."/>
            <person name="Bellgard M.I."/>
        </authorList>
    </citation>
    <scope>NUCLEOTIDE SEQUENCE</scope>
    <source>
        <tissue evidence="1">Shoot tissue taken approximately 20 cm above the soil surface</tissue>
    </source>
</reference>